<dbReference type="eggNOG" id="COG3307">
    <property type="taxonomic scope" value="Bacteria"/>
</dbReference>
<dbReference type="HOGENOM" id="CLU_439251_0_0_11"/>
<evidence type="ECO:0000313" key="4">
    <source>
        <dbReference type="Proteomes" id="UP000014204"/>
    </source>
</evidence>
<evidence type="ECO:0000256" key="2">
    <source>
        <dbReference type="SAM" id="Phobius"/>
    </source>
</evidence>
<feature type="transmembrane region" description="Helical" evidence="2">
    <location>
        <begin position="257"/>
        <end position="288"/>
    </location>
</feature>
<dbReference type="Proteomes" id="UP000014204">
    <property type="component" value="Unassembled WGS sequence"/>
</dbReference>
<feature type="transmembrane region" description="Helical" evidence="2">
    <location>
        <begin position="149"/>
        <end position="171"/>
    </location>
</feature>
<dbReference type="PANTHER" id="PTHR37422">
    <property type="entry name" value="TEICHURONIC ACID BIOSYNTHESIS PROTEIN TUAE"/>
    <property type="match status" value="1"/>
</dbReference>
<accession>R9L229</accession>
<feature type="transmembrane region" description="Helical" evidence="2">
    <location>
        <begin position="441"/>
        <end position="459"/>
    </location>
</feature>
<dbReference type="OrthoDB" id="3712354at2"/>
<dbReference type="InterPro" id="IPR051533">
    <property type="entry name" value="WaaL-like"/>
</dbReference>
<dbReference type="STRING" id="1235794.C811_00644"/>
<feature type="transmembrane region" description="Helical" evidence="2">
    <location>
        <begin position="123"/>
        <end position="142"/>
    </location>
</feature>
<keyword evidence="2" id="KW-0812">Transmembrane</keyword>
<proteinExistence type="predicted"/>
<feature type="transmembrane region" description="Helical" evidence="2">
    <location>
        <begin position="308"/>
        <end position="329"/>
    </location>
</feature>
<evidence type="ECO:0000313" key="3">
    <source>
        <dbReference type="EMBL" id="EOS52608.1"/>
    </source>
</evidence>
<dbReference type="EMBL" id="ASSY01000005">
    <property type="protein sequence ID" value="EOS52608.1"/>
    <property type="molecule type" value="Genomic_DNA"/>
</dbReference>
<reference evidence="3 4" key="1">
    <citation type="submission" date="2013-04" db="EMBL/GenBank/DDBJ databases">
        <title>The Genome Sequence of Enterorhabdus caecimuris B7.</title>
        <authorList>
            <consortium name="The Broad Institute Genomics Platform"/>
            <consortium name="The Broad Institute Genome Sequencing Center for Infectious Disease"/>
            <person name="Earl A."/>
            <person name="Xavier R."/>
            <person name="Elson C."/>
            <person name="Duck W."/>
            <person name="Walker B."/>
            <person name="Young S."/>
            <person name="Zeng Q."/>
            <person name="Gargeya S."/>
            <person name="Fitzgerald M."/>
            <person name="Haas B."/>
            <person name="Abouelleil A."/>
            <person name="Allen A.W."/>
            <person name="Alvarado L."/>
            <person name="Arachchi H.M."/>
            <person name="Berlin A.M."/>
            <person name="Chapman S.B."/>
            <person name="Gainer-Dewar J."/>
            <person name="Goldberg J."/>
            <person name="Griggs A."/>
            <person name="Gujja S."/>
            <person name="Hansen M."/>
            <person name="Howarth C."/>
            <person name="Imamovic A."/>
            <person name="Ireland A."/>
            <person name="Larimer J."/>
            <person name="McCowan C."/>
            <person name="Murphy C."/>
            <person name="Pearson M."/>
            <person name="Poon T.W."/>
            <person name="Priest M."/>
            <person name="Roberts A."/>
            <person name="Saif S."/>
            <person name="Shea T."/>
            <person name="Sisk P."/>
            <person name="Sykes S."/>
            <person name="Wortman J."/>
            <person name="Nusbaum C."/>
            <person name="Birren B."/>
        </authorList>
    </citation>
    <scope>NUCLEOTIDE SEQUENCE [LARGE SCALE GENOMIC DNA]</scope>
    <source>
        <strain evidence="3 4">B7</strain>
    </source>
</reference>
<name>R9L229_9ACTN</name>
<feature type="transmembrane region" description="Helical" evidence="2">
    <location>
        <begin position="387"/>
        <end position="412"/>
    </location>
</feature>
<comment type="caution">
    <text evidence="3">The sequence shown here is derived from an EMBL/GenBank/DDBJ whole genome shotgun (WGS) entry which is preliminary data.</text>
</comment>
<gene>
    <name evidence="3" type="ORF">C811_00644</name>
</gene>
<feature type="transmembrane region" description="Helical" evidence="2">
    <location>
        <begin position="65"/>
        <end position="85"/>
    </location>
</feature>
<protein>
    <recommendedName>
        <fullName evidence="5">O-antigen polymerase</fullName>
    </recommendedName>
</protein>
<dbReference type="AlphaFoldDB" id="R9L229"/>
<dbReference type="PANTHER" id="PTHR37422:SF13">
    <property type="entry name" value="LIPOPOLYSACCHARIDE BIOSYNTHESIS PROTEIN PA4999-RELATED"/>
    <property type="match status" value="1"/>
</dbReference>
<keyword evidence="4" id="KW-1185">Reference proteome</keyword>
<feature type="transmembrane region" description="Helical" evidence="2">
    <location>
        <begin position="92"/>
        <end position="111"/>
    </location>
</feature>
<feature type="region of interest" description="Disordered" evidence="1">
    <location>
        <begin position="1"/>
        <end position="21"/>
    </location>
</feature>
<sequence>MGSRSSQVKKSKQRAIAGTAEVSRRSSVSNAPKTAVFSLEPWDKYSAVMLCILLGALVFMQGGYYASTTLIIGALGCAALVPLLVKRRPGSCASAAVLAGIGVLTFTSFFVNERGISSLAYGFSWFSLAAFALFPAMMSAAARRWVLRLLTWVAVASAAIGVLVFSGALLVEGAVTAGRLHFPFEYANASGIWFASWYVYVLSTSGAGRPLHPTACLLIIGLLLTMSVGAICCWIGGCAACCLWCDKCSRVPRIRIMLIDVLLGVCAFLLCRTFPPFAPLWALLALTIRWRCESFLTSVEVPTRRFRALRVVGVGVVIIALVLIAAIVVSPRFEEALGTFTERLIQMNDAAVLLVGTPVWGVGPDGWEDAYRFIQSESYTAATVHCSYLQIALDAGLPALIVLLGFVLWSWLKLVQQRSRGVAVAAAVMVLHAAFDFDLHFSALFTLLIVFLSLGLPPGSSRRTALEMRTMHESRGGEAAARPRSRQGALLPMGITVLALMTSACGLGAEYVMASVREAAAEGDVSKVESALQLPGTAHDEDLETLSMEALLHAGAFDQVAWYADCDRVDNAEQALLAATAMIMLDKEEEAERVLDMEIMREPFHDDLRAAKRELMRGRRVT</sequence>
<feature type="transmembrane region" description="Helical" evidence="2">
    <location>
        <begin position="217"/>
        <end position="245"/>
    </location>
</feature>
<organism evidence="3 4">
    <name type="scientific">Adlercreutzia caecimuris B7</name>
    <dbReference type="NCBI Taxonomy" id="1235794"/>
    <lineage>
        <taxon>Bacteria</taxon>
        <taxon>Bacillati</taxon>
        <taxon>Actinomycetota</taxon>
        <taxon>Coriobacteriia</taxon>
        <taxon>Eggerthellales</taxon>
        <taxon>Eggerthellaceae</taxon>
        <taxon>Adlercreutzia</taxon>
    </lineage>
</organism>
<keyword evidence="2" id="KW-0472">Membrane</keyword>
<feature type="transmembrane region" description="Helical" evidence="2">
    <location>
        <begin position="419"/>
        <end position="435"/>
    </location>
</feature>
<keyword evidence="2" id="KW-1133">Transmembrane helix</keyword>
<evidence type="ECO:0008006" key="5">
    <source>
        <dbReference type="Google" id="ProtNLM"/>
    </source>
</evidence>
<evidence type="ECO:0000256" key="1">
    <source>
        <dbReference type="SAM" id="MobiDB-lite"/>
    </source>
</evidence>